<dbReference type="InterPro" id="IPR027417">
    <property type="entry name" value="P-loop_NTPase"/>
</dbReference>
<dbReference type="STRING" id="1461582.BN1048_01797"/>
<evidence type="ECO:0000256" key="2">
    <source>
        <dbReference type="ARBA" id="ARBA00022741"/>
    </source>
</evidence>
<organism evidence="5 6">
    <name type="scientific">Jeotgalicoccus saudimassiliensis</name>
    <dbReference type="NCBI Taxonomy" id="1461582"/>
    <lineage>
        <taxon>Bacteria</taxon>
        <taxon>Bacillati</taxon>
        <taxon>Bacillota</taxon>
        <taxon>Bacilli</taxon>
        <taxon>Bacillales</taxon>
        <taxon>Staphylococcaceae</taxon>
        <taxon>Jeotgalicoccus</taxon>
    </lineage>
</organism>
<dbReference type="PANTHER" id="PTHR42711:SF13">
    <property type="entry name" value="ABC TRANSPORTER, ATP-BINDING PROTEIN"/>
    <property type="match status" value="1"/>
</dbReference>
<keyword evidence="1" id="KW-0813">Transport</keyword>
<dbReference type="RefSeq" id="WP_035810410.1">
    <property type="nucleotide sequence ID" value="NZ_CCSE01000001.1"/>
</dbReference>
<keyword evidence="3 5" id="KW-0067">ATP-binding</keyword>
<gene>
    <name evidence="5" type="ORF">BN1048_01797</name>
</gene>
<dbReference type="Pfam" id="PF00005">
    <property type="entry name" value="ABC_tran"/>
    <property type="match status" value="1"/>
</dbReference>
<dbReference type="InterPro" id="IPR003439">
    <property type="entry name" value="ABC_transporter-like_ATP-bd"/>
</dbReference>
<dbReference type="PANTHER" id="PTHR42711">
    <property type="entry name" value="ABC TRANSPORTER ATP-BINDING PROTEIN"/>
    <property type="match status" value="1"/>
</dbReference>
<feature type="domain" description="ABC transporter" evidence="4">
    <location>
        <begin position="4"/>
        <end position="231"/>
    </location>
</feature>
<reference evidence="5 6" key="1">
    <citation type="submission" date="2014-07" db="EMBL/GenBank/DDBJ databases">
        <authorList>
            <person name="Urmite Genomes Urmite Genomes"/>
        </authorList>
    </citation>
    <scope>NUCLEOTIDE SEQUENCE [LARGE SCALE GENOMIC DNA]</scope>
    <source>
        <strain evidence="5 6">13MG44_air</strain>
    </source>
</reference>
<dbReference type="InterPro" id="IPR050763">
    <property type="entry name" value="ABC_transporter_ATP-binding"/>
</dbReference>
<evidence type="ECO:0000313" key="5">
    <source>
        <dbReference type="EMBL" id="CEA02660.1"/>
    </source>
</evidence>
<evidence type="ECO:0000313" key="6">
    <source>
        <dbReference type="Proteomes" id="UP000044136"/>
    </source>
</evidence>
<dbReference type="eggNOG" id="COG1131">
    <property type="taxonomic scope" value="Bacteria"/>
</dbReference>
<dbReference type="PROSITE" id="PS50893">
    <property type="entry name" value="ABC_TRANSPORTER_2"/>
    <property type="match status" value="1"/>
</dbReference>
<keyword evidence="2" id="KW-0547">Nucleotide-binding</keyword>
<proteinExistence type="predicted"/>
<dbReference type="PROSITE" id="PS00211">
    <property type="entry name" value="ABC_TRANSPORTER_1"/>
    <property type="match status" value="1"/>
</dbReference>
<accession>A0A078M8U5</accession>
<evidence type="ECO:0000256" key="3">
    <source>
        <dbReference type="ARBA" id="ARBA00022840"/>
    </source>
</evidence>
<dbReference type="AlphaFoldDB" id="A0A078M8U5"/>
<dbReference type="OrthoDB" id="9804819at2"/>
<name>A0A078M8U5_9STAP</name>
<keyword evidence="6" id="KW-1185">Reference proteome</keyword>
<dbReference type="InterPro" id="IPR017871">
    <property type="entry name" value="ABC_transporter-like_CS"/>
</dbReference>
<dbReference type="Proteomes" id="UP000044136">
    <property type="component" value="Unassembled WGS sequence"/>
</dbReference>
<evidence type="ECO:0000256" key="1">
    <source>
        <dbReference type="ARBA" id="ARBA00022448"/>
    </source>
</evidence>
<dbReference type="SMART" id="SM00382">
    <property type="entry name" value="AAA"/>
    <property type="match status" value="1"/>
</dbReference>
<dbReference type="SUPFAM" id="SSF52540">
    <property type="entry name" value="P-loop containing nucleoside triphosphate hydrolases"/>
    <property type="match status" value="1"/>
</dbReference>
<protein>
    <submittedName>
        <fullName evidence="5">Fluoroquinolones export ATP-binding proteinc/MT2762</fullName>
    </submittedName>
</protein>
<dbReference type="HOGENOM" id="CLU_000604_1_2_9"/>
<dbReference type="EMBL" id="CCSE01000001">
    <property type="protein sequence ID" value="CEA02660.1"/>
    <property type="molecule type" value="Genomic_DNA"/>
</dbReference>
<sequence length="281" mass="31087">MSIIQVNRLEKSFGSEHALSGITFNVERGQIFGLLGPSGSGKTTTIKIMTGEFKPSGGDVDVNSFNYKQFGKDEYISSLGILSDKSSLYERLTVKDNLELFRKLYGAPKGTVEKVLNDVGLGDEINKTVSKLSKGMKQRILLCKAVIHRPAMLFLDEPTSALDPGTAERIHDMLEELRDSGTTILLTTHNMDEATRLCDNVAFLYQGVIQDSGAPADLRHKYKHDEVHVTYTDGTVKTIARTTDNRPLLDNVLFDDNVADVRTDFPTLGEVFKKVTGKELV</sequence>
<dbReference type="GO" id="GO:0005524">
    <property type="term" value="F:ATP binding"/>
    <property type="evidence" value="ECO:0007669"/>
    <property type="project" value="UniProtKB-KW"/>
</dbReference>
<dbReference type="CDD" id="cd03230">
    <property type="entry name" value="ABC_DR_subfamily_A"/>
    <property type="match status" value="1"/>
</dbReference>
<dbReference type="GO" id="GO:0016887">
    <property type="term" value="F:ATP hydrolysis activity"/>
    <property type="evidence" value="ECO:0007669"/>
    <property type="project" value="InterPro"/>
</dbReference>
<dbReference type="InterPro" id="IPR003593">
    <property type="entry name" value="AAA+_ATPase"/>
</dbReference>
<evidence type="ECO:0000259" key="4">
    <source>
        <dbReference type="PROSITE" id="PS50893"/>
    </source>
</evidence>
<dbReference type="Gene3D" id="3.40.50.300">
    <property type="entry name" value="P-loop containing nucleotide triphosphate hydrolases"/>
    <property type="match status" value="1"/>
</dbReference>